<dbReference type="AlphaFoldDB" id="A0A1Y5RBT3"/>
<feature type="domain" description="GmrSD restriction endonucleases N-terminal" evidence="1">
    <location>
        <begin position="16"/>
        <end position="170"/>
    </location>
</feature>
<dbReference type="EMBL" id="FWFS01000001">
    <property type="protein sequence ID" value="SLN12992.1"/>
    <property type="molecule type" value="Genomic_DNA"/>
</dbReference>
<accession>A0A1Y5RBT3</accession>
<keyword evidence="3" id="KW-1185">Reference proteome</keyword>
<evidence type="ECO:0000259" key="1">
    <source>
        <dbReference type="Pfam" id="PF03235"/>
    </source>
</evidence>
<protein>
    <recommendedName>
        <fullName evidence="1">GmrSD restriction endonucleases N-terminal domain-containing protein</fullName>
    </recommendedName>
</protein>
<sequence length="356" mass="41281">MGFNNEIQPSRPNVTEILTKMRSSEYFVDQSFQRRLVWTDKQKVRLIETVLMEYPMPEIYLWEQVPDAETGQQNFSIVDGQQRLSTLREFTSNEWPLKAAFLDLEHQNADYAGKFWKDLSTDQRAAFFQYNINARRIPSAVTQAEIRKIFSRLNETDRSLNPQEMRHATLNGAFLTASLDIADSEEMKQLEIFTKDNIRRMADVEFASQLLGYERKGIVNDTPRSMNELYDEFSSEYSSAATDTSKVKSSLLKISEIFLDHKVRNFFATQNYVYTLHTLLDTEQGVIPPASWRKPLAEFIEAYQAAPKDDDPSSQIDVNISEFRKGAISRTRSKTSRTQRLFGLKNWIEANYPDLN</sequence>
<dbReference type="RefSeq" id="WP_085834916.1">
    <property type="nucleotide sequence ID" value="NZ_FWFS01000001.1"/>
</dbReference>
<reference evidence="2 3" key="1">
    <citation type="submission" date="2017-03" db="EMBL/GenBank/DDBJ databases">
        <authorList>
            <person name="Afonso C.L."/>
            <person name="Miller P.J."/>
            <person name="Scott M.A."/>
            <person name="Spackman E."/>
            <person name="Goraichik I."/>
            <person name="Dimitrov K.M."/>
            <person name="Suarez D.L."/>
            <person name="Swayne D.E."/>
        </authorList>
    </citation>
    <scope>NUCLEOTIDE SEQUENCE [LARGE SCALE GENOMIC DNA]</scope>
    <source>
        <strain evidence="2 3">CECT 8620</strain>
    </source>
</reference>
<dbReference type="InterPro" id="IPR004919">
    <property type="entry name" value="GmrSD_N"/>
</dbReference>
<dbReference type="Pfam" id="PF03235">
    <property type="entry name" value="GmrSD_N"/>
    <property type="match status" value="1"/>
</dbReference>
<dbReference type="Proteomes" id="UP000193862">
    <property type="component" value="Unassembled WGS sequence"/>
</dbReference>
<evidence type="ECO:0000313" key="3">
    <source>
        <dbReference type="Proteomes" id="UP000193862"/>
    </source>
</evidence>
<gene>
    <name evidence="2" type="ORF">AQS8620_00161</name>
</gene>
<proteinExistence type="predicted"/>
<name>A0A1Y5RBT3_9RHOB</name>
<dbReference type="OrthoDB" id="9787127at2"/>
<organism evidence="2 3">
    <name type="scientific">Aquimixticola soesokkakensis</name>
    <dbReference type="NCBI Taxonomy" id="1519096"/>
    <lineage>
        <taxon>Bacteria</taxon>
        <taxon>Pseudomonadati</taxon>
        <taxon>Pseudomonadota</taxon>
        <taxon>Alphaproteobacteria</taxon>
        <taxon>Rhodobacterales</taxon>
        <taxon>Paracoccaceae</taxon>
        <taxon>Aquimixticola</taxon>
    </lineage>
</organism>
<dbReference type="PANTHER" id="PTHR39639">
    <property type="entry name" value="CHROMOSOME 16, WHOLE GENOME SHOTGUN SEQUENCE"/>
    <property type="match status" value="1"/>
</dbReference>
<dbReference type="PANTHER" id="PTHR39639:SF1">
    <property type="entry name" value="DUF262 DOMAIN-CONTAINING PROTEIN"/>
    <property type="match status" value="1"/>
</dbReference>
<evidence type="ECO:0000313" key="2">
    <source>
        <dbReference type="EMBL" id="SLN12992.1"/>
    </source>
</evidence>